<dbReference type="PANTHER" id="PTHR31760:SF0">
    <property type="entry name" value="S-ADENOSYL-L-METHIONINE-DEPENDENT METHYLTRANSFERASES SUPERFAMILY PROTEIN"/>
    <property type="match status" value="1"/>
</dbReference>
<dbReference type="Gene3D" id="3.40.50.150">
    <property type="entry name" value="Vaccinia Virus protein VP39"/>
    <property type="match status" value="1"/>
</dbReference>
<feature type="binding site" evidence="6">
    <location>
        <begin position="140"/>
        <end position="141"/>
    </location>
    <ligand>
        <name>S-adenosyl-L-methionine</name>
        <dbReference type="ChEBI" id="CHEBI:59789"/>
    </ligand>
</feature>
<dbReference type="GO" id="GO:0070043">
    <property type="term" value="F:rRNA (guanine-N7-)-methyltransferase activity"/>
    <property type="evidence" value="ECO:0007669"/>
    <property type="project" value="UniProtKB-UniRule"/>
</dbReference>
<dbReference type="InterPro" id="IPR029063">
    <property type="entry name" value="SAM-dependent_MTases_sf"/>
</dbReference>
<dbReference type="PANTHER" id="PTHR31760">
    <property type="entry name" value="S-ADENOSYL-L-METHIONINE-DEPENDENT METHYLTRANSFERASES SUPERFAMILY PROTEIN"/>
    <property type="match status" value="1"/>
</dbReference>
<comment type="subcellular location">
    <subcellularLocation>
        <location evidence="6">Cytoplasm</location>
    </subcellularLocation>
</comment>
<gene>
    <name evidence="6 7" type="primary">rsmG</name>
    <name evidence="7" type="ORF">IAB81_02520</name>
</gene>
<dbReference type="SUPFAM" id="SSF53335">
    <property type="entry name" value="S-adenosyl-L-methionine-dependent methyltransferases"/>
    <property type="match status" value="1"/>
</dbReference>
<keyword evidence="3 6" id="KW-0489">Methyltransferase</keyword>
<dbReference type="GO" id="GO:0005829">
    <property type="term" value="C:cytosol"/>
    <property type="evidence" value="ECO:0007669"/>
    <property type="project" value="TreeGrafter"/>
</dbReference>
<evidence type="ECO:0000256" key="1">
    <source>
        <dbReference type="ARBA" id="ARBA00022490"/>
    </source>
</evidence>
<dbReference type="EC" id="2.1.1.-" evidence="6"/>
<comment type="caution">
    <text evidence="6">Lacks conserved residue(s) required for the propagation of feature annotation.</text>
</comment>
<feature type="binding site" evidence="6">
    <location>
        <position position="89"/>
    </location>
    <ligand>
        <name>S-adenosyl-L-methionine</name>
        <dbReference type="ChEBI" id="CHEBI:59789"/>
    </ligand>
</feature>
<name>A0A9D9NGA3_9BACT</name>
<comment type="function">
    <text evidence="6">Specifically methylates the N7 position of a guanine in 16S rRNA.</text>
</comment>
<evidence type="ECO:0000256" key="3">
    <source>
        <dbReference type="ARBA" id="ARBA00022603"/>
    </source>
</evidence>
<evidence type="ECO:0000313" key="7">
    <source>
        <dbReference type="EMBL" id="MBO8472489.1"/>
    </source>
</evidence>
<protein>
    <recommendedName>
        <fullName evidence="6">Ribosomal RNA small subunit methyltransferase G</fullName>
        <ecNumber evidence="6">2.1.1.-</ecNumber>
    </recommendedName>
    <alternativeName>
        <fullName evidence="6">16S rRNA 7-methylguanosine methyltransferase</fullName>
        <shortName evidence="6">16S rRNA m7G methyltransferase</shortName>
    </alternativeName>
</protein>
<evidence type="ECO:0000313" key="8">
    <source>
        <dbReference type="Proteomes" id="UP000823604"/>
    </source>
</evidence>
<dbReference type="HAMAP" id="MF_00074">
    <property type="entry name" value="16SrRNA_methyltr_G"/>
    <property type="match status" value="1"/>
</dbReference>
<keyword evidence="5 6" id="KW-0949">S-adenosyl-L-methionine</keyword>
<feature type="binding site" evidence="6">
    <location>
        <position position="94"/>
    </location>
    <ligand>
        <name>S-adenosyl-L-methionine</name>
        <dbReference type="ChEBI" id="CHEBI:59789"/>
    </ligand>
</feature>
<reference evidence="7" key="1">
    <citation type="submission" date="2020-10" db="EMBL/GenBank/DDBJ databases">
        <authorList>
            <person name="Gilroy R."/>
        </authorList>
    </citation>
    <scope>NUCLEOTIDE SEQUENCE</scope>
    <source>
        <strain evidence="7">B1-8020</strain>
    </source>
</reference>
<evidence type="ECO:0000256" key="2">
    <source>
        <dbReference type="ARBA" id="ARBA00022552"/>
    </source>
</evidence>
<dbReference type="Proteomes" id="UP000823604">
    <property type="component" value="Unassembled WGS sequence"/>
</dbReference>
<organism evidence="7 8">
    <name type="scientific">Candidatus Merdivivens pullicola</name>
    <dbReference type="NCBI Taxonomy" id="2840872"/>
    <lineage>
        <taxon>Bacteria</taxon>
        <taxon>Pseudomonadati</taxon>
        <taxon>Bacteroidota</taxon>
        <taxon>Bacteroidia</taxon>
        <taxon>Bacteroidales</taxon>
        <taxon>Muribaculaceae</taxon>
        <taxon>Muribaculaceae incertae sedis</taxon>
        <taxon>Candidatus Merdivivens</taxon>
    </lineage>
</organism>
<reference evidence="7" key="2">
    <citation type="journal article" date="2021" name="PeerJ">
        <title>Extensive microbial diversity within the chicken gut microbiome revealed by metagenomics and culture.</title>
        <authorList>
            <person name="Gilroy R."/>
            <person name="Ravi A."/>
            <person name="Getino M."/>
            <person name="Pursley I."/>
            <person name="Horton D.L."/>
            <person name="Alikhan N.F."/>
            <person name="Baker D."/>
            <person name="Gharbi K."/>
            <person name="Hall N."/>
            <person name="Watson M."/>
            <person name="Adriaenssens E.M."/>
            <person name="Foster-Nyarko E."/>
            <person name="Jarju S."/>
            <person name="Secka A."/>
            <person name="Antonio M."/>
            <person name="Oren A."/>
            <person name="Chaudhuri R.R."/>
            <person name="La Ragione R."/>
            <person name="Hildebrand F."/>
            <person name="Pallen M.J."/>
        </authorList>
    </citation>
    <scope>NUCLEOTIDE SEQUENCE</scope>
    <source>
        <strain evidence="7">B1-8020</strain>
    </source>
</reference>
<dbReference type="AlphaFoldDB" id="A0A9D9NGA3"/>
<proteinExistence type="inferred from homology"/>
<evidence type="ECO:0000256" key="6">
    <source>
        <dbReference type="HAMAP-Rule" id="MF_00074"/>
    </source>
</evidence>
<sequence length="223" mass="25546">METYGPEIIFKYFPETTPEKRKAFESLWPAYTEWNSKINVVSRKDIDSLYLHHVLHSLAIAAFFRENMPEFYREAMLPGEPMGTILDFGTGGGFPGIPLAIMFPRIRFTLCDSVGKKIKVAQAVAQAAGLENITAEYTRGEELKGRYDFIVSRAVTSLDVFMQWVRGKYSKGVIYLKGGDIVEEISMAAMKNKLKMKDFSTTPIDKWFKEEYFSEKRVIFVCK</sequence>
<evidence type="ECO:0000256" key="4">
    <source>
        <dbReference type="ARBA" id="ARBA00022679"/>
    </source>
</evidence>
<comment type="similarity">
    <text evidence="6">Belongs to the methyltransferase superfamily. RNA methyltransferase RsmG family.</text>
</comment>
<dbReference type="Pfam" id="PF02527">
    <property type="entry name" value="GidB"/>
    <property type="match status" value="1"/>
</dbReference>
<accession>A0A9D9NGA3</accession>
<dbReference type="PIRSF" id="PIRSF003078">
    <property type="entry name" value="GidB"/>
    <property type="match status" value="1"/>
</dbReference>
<evidence type="ECO:0000256" key="5">
    <source>
        <dbReference type="ARBA" id="ARBA00022691"/>
    </source>
</evidence>
<keyword evidence="4 6" id="KW-0808">Transferase</keyword>
<keyword evidence="1 6" id="KW-0963">Cytoplasm</keyword>
<feature type="binding site" evidence="6">
    <location>
        <position position="153"/>
    </location>
    <ligand>
        <name>S-adenosyl-L-methionine</name>
        <dbReference type="ChEBI" id="CHEBI:59789"/>
    </ligand>
</feature>
<keyword evidence="2 6" id="KW-0698">rRNA processing</keyword>
<dbReference type="InterPro" id="IPR003682">
    <property type="entry name" value="rRNA_ssu_MeTfrase_G"/>
</dbReference>
<dbReference type="EMBL" id="JADIMA010000027">
    <property type="protein sequence ID" value="MBO8472489.1"/>
    <property type="molecule type" value="Genomic_DNA"/>
</dbReference>
<comment type="caution">
    <text evidence="7">The sequence shown here is derived from an EMBL/GenBank/DDBJ whole genome shotgun (WGS) entry which is preliminary data.</text>
</comment>